<feature type="region of interest" description="Disordered" evidence="1">
    <location>
        <begin position="48"/>
        <end position="81"/>
    </location>
</feature>
<gene>
    <name evidence="2" type="ORF">XELAEV_18009387mg</name>
</gene>
<evidence type="ECO:0000256" key="1">
    <source>
        <dbReference type="SAM" id="MobiDB-lite"/>
    </source>
</evidence>
<name>A0A974DSF8_XENLA</name>
<accession>A0A974DSF8</accession>
<evidence type="ECO:0000313" key="2">
    <source>
        <dbReference type="EMBL" id="OCT97163.1"/>
    </source>
</evidence>
<evidence type="ECO:0000313" key="3">
    <source>
        <dbReference type="Proteomes" id="UP000694892"/>
    </source>
</evidence>
<dbReference type="EMBL" id="CM004467">
    <property type="protein sequence ID" value="OCT97163.1"/>
    <property type="molecule type" value="Genomic_DNA"/>
</dbReference>
<organism evidence="2 3">
    <name type="scientific">Xenopus laevis</name>
    <name type="common">African clawed frog</name>
    <dbReference type="NCBI Taxonomy" id="8355"/>
    <lineage>
        <taxon>Eukaryota</taxon>
        <taxon>Metazoa</taxon>
        <taxon>Chordata</taxon>
        <taxon>Craniata</taxon>
        <taxon>Vertebrata</taxon>
        <taxon>Euteleostomi</taxon>
        <taxon>Amphibia</taxon>
        <taxon>Batrachia</taxon>
        <taxon>Anura</taxon>
        <taxon>Pipoidea</taxon>
        <taxon>Pipidae</taxon>
        <taxon>Xenopodinae</taxon>
        <taxon>Xenopus</taxon>
        <taxon>Xenopus</taxon>
    </lineage>
</organism>
<sequence length="81" mass="8518">MMRPYEGRSKGSIVAEVNVGDAPSSKSSSTLRLAVEVPSIRGVVASASLRGGGKKRGGEGKQEISNSGSKEDKYPPNLLNW</sequence>
<dbReference type="AlphaFoldDB" id="A0A974DSF8"/>
<dbReference type="Proteomes" id="UP000694892">
    <property type="component" value="Chromosome 1S"/>
</dbReference>
<feature type="region of interest" description="Disordered" evidence="1">
    <location>
        <begin position="1"/>
        <end position="30"/>
    </location>
</feature>
<reference evidence="3" key="1">
    <citation type="journal article" date="2016" name="Nature">
        <title>Genome evolution in the allotetraploid frog Xenopus laevis.</title>
        <authorList>
            <person name="Session A.M."/>
            <person name="Uno Y."/>
            <person name="Kwon T."/>
            <person name="Chapman J.A."/>
            <person name="Toyoda A."/>
            <person name="Takahashi S."/>
            <person name="Fukui A."/>
            <person name="Hikosaka A."/>
            <person name="Suzuki A."/>
            <person name="Kondo M."/>
            <person name="van Heeringen S.J."/>
            <person name="Quigley I."/>
            <person name="Heinz S."/>
            <person name="Ogino H."/>
            <person name="Ochi H."/>
            <person name="Hellsten U."/>
            <person name="Lyons J.B."/>
            <person name="Simakov O."/>
            <person name="Putnam N."/>
            <person name="Stites J."/>
            <person name="Kuroki Y."/>
            <person name="Tanaka T."/>
            <person name="Michiue T."/>
            <person name="Watanabe M."/>
            <person name="Bogdanovic O."/>
            <person name="Lister R."/>
            <person name="Georgiou G."/>
            <person name="Paranjpe S.S."/>
            <person name="van Kruijsbergen I."/>
            <person name="Shu S."/>
            <person name="Carlson J."/>
            <person name="Kinoshita T."/>
            <person name="Ohta Y."/>
            <person name="Mawaribuchi S."/>
            <person name="Jenkins J."/>
            <person name="Grimwood J."/>
            <person name="Schmutz J."/>
            <person name="Mitros T."/>
            <person name="Mozaffari S.V."/>
            <person name="Suzuki Y."/>
            <person name="Haramoto Y."/>
            <person name="Yamamoto T.S."/>
            <person name="Takagi C."/>
            <person name="Heald R."/>
            <person name="Miller K."/>
            <person name="Haudenschild C."/>
            <person name="Kitzman J."/>
            <person name="Nakayama T."/>
            <person name="Izutsu Y."/>
            <person name="Robert J."/>
            <person name="Fortriede J."/>
            <person name="Burns K."/>
            <person name="Lotay V."/>
            <person name="Karimi K."/>
            <person name="Yasuoka Y."/>
            <person name="Dichmann D.S."/>
            <person name="Flajnik M.F."/>
            <person name="Houston D.W."/>
            <person name="Shendure J."/>
            <person name="DuPasquier L."/>
            <person name="Vize P.D."/>
            <person name="Zorn A.M."/>
            <person name="Ito M."/>
            <person name="Marcotte E.M."/>
            <person name="Wallingford J.B."/>
            <person name="Ito Y."/>
            <person name="Asashima M."/>
            <person name="Ueno N."/>
            <person name="Matsuda Y."/>
            <person name="Veenstra G.J."/>
            <person name="Fujiyama A."/>
            <person name="Harland R.M."/>
            <person name="Taira M."/>
            <person name="Rokhsar D.S."/>
        </authorList>
    </citation>
    <scope>NUCLEOTIDE SEQUENCE [LARGE SCALE GENOMIC DNA]</scope>
    <source>
        <strain evidence="3">J</strain>
    </source>
</reference>
<protein>
    <submittedName>
        <fullName evidence="2">Uncharacterized protein</fullName>
    </submittedName>
</protein>
<proteinExistence type="predicted"/>